<evidence type="ECO:0000313" key="3">
    <source>
        <dbReference type="Proteomes" id="UP000799777"/>
    </source>
</evidence>
<dbReference type="EMBL" id="ML978231">
    <property type="protein sequence ID" value="KAF2027152.1"/>
    <property type="molecule type" value="Genomic_DNA"/>
</dbReference>
<dbReference type="Proteomes" id="UP000799777">
    <property type="component" value="Unassembled WGS sequence"/>
</dbReference>
<dbReference type="OrthoDB" id="10656918at2759"/>
<gene>
    <name evidence="2" type="ORF">EK21DRAFT_91805</name>
</gene>
<comment type="caution">
    <text evidence="2">The sequence shown here is derived from an EMBL/GenBank/DDBJ whole genome shotgun (WGS) entry which is preliminary data.</text>
</comment>
<name>A0A9P4LK05_9PLEO</name>
<dbReference type="AlphaFoldDB" id="A0A9P4LK05"/>
<feature type="compositionally biased region" description="Gly residues" evidence="1">
    <location>
        <begin position="172"/>
        <end position="183"/>
    </location>
</feature>
<protein>
    <submittedName>
        <fullName evidence="2">Uncharacterized protein</fullName>
    </submittedName>
</protein>
<organism evidence="2 3">
    <name type="scientific">Setomelanomma holmii</name>
    <dbReference type="NCBI Taxonomy" id="210430"/>
    <lineage>
        <taxon>Eukaryota</taxon>
        <taxon>Fungi</taxon>
        <taxon>Dikarya</taxon>
        <taxon>Ascomycota</taxon>
        <taxon>Pezizomycotina</taxon>
        <taxon>Dothideomycetes</taxon>
        <taxon>Pleosporomycetidae</taxon>
        <taxon>Pleosporales</taxon>
        <taxon>Pleosporineae</taxon>
        <taxon>Phaeosphaeriaceae</taxon>
        <taxon>Setomelanomma</taxon>
    </lineage>
</organism>
<sequence length="203" mass="21221">MDPVQRFSQCLCGARLAAFQRRVLKCDHACAGCSNGRCRGTLTGPMAERAMGSQRAEGAQSGGQVWNRAAVVRGRGPCNRGGIPGAHRAHTVMVDSQLLPRRAAHAAGGEGLWDGEVAEAAATGGQAVTGGASTRARQERHSSRATPWDRAWGEGGRRAGGRAAMEKNTGARNGGSGSGNGGRHGQRRAFYCGGRWQSVASRR</sequence>
<evidence type="ECO:0000313" key="2">
    <source>
        <dbReference type="EMBL" id="KAF2027152.1"/>
    </source>
</evidence>
<accession>A0A9P4LK05</accession>
<evidence type="ECO:0000256" key="1">
    <source>
        <dbReference type="SAM" id="MobiDB-lite"/>
    </source>
</evidence>
<reference evidence="2" key="1">
    <citation type="journal article" date="2020" name="Stud. Mycol.">
        <title>101 Dothideomycetes genomes: a test case for predicting lifestyles and emergence of pathogens.</title>
        <authorList>
            <person name="Haridas S."/>
            <person name="Albert R."/>
            <person name="Binder M."/>
            <person name="Bloem J."/>
            <person name="Labutti K."/>
            <person name="Salamov A."/>
            <person name="Andreopoulos B."/>
            <person name="Baker S."/>
            <person name="Barry K."/>
            <person name="Bills G."/>
            <person name="Bluhm B."/>
            <person name="Cannon C."/>
            <person name="Castanera R."/>
            <person name="Culley D."/>
            <person name="Daum C."/>
            <person name="Ezra D."/>
            <person name="Gonzalez J."/>
            <person name="Henrissat B."/>
            <person name="Kuo A."/>
            <person name="Liang C."/>
            <person name="Lipzen A."/>
            <person name="Lutzoni F."/>
            <person name="Magnuson J."/>
            <person name="Mondo S."/>
            <person name="Nolan M."/>
            <person name="Ohm R."/>
            <person name="Pangilinan J."/>
            <person name="Park H.-J."/>
            <person name="Ramirez L."/>
            <person name="Alfaro M."/>
            <person name="Sun H."/>
            <person name="Tritt A."/>
            <person name="Yoshinaga Y."/>
            <person name="Zwiers L.-H."/>
            <person name="Turgeon B."/>
            <person name="Goodwin S."/>
            <person name="Spatafora J."/>
            <person name="Crous P."/>
            <person name="Grigoriev I."/>
        </authorList>
    </citation>
    <scope>NUCLEOTIDE SEQUENCE</scope>
    <source>
        <strain evidence="2">CBS 110217</strain>
    </source>
</reference>
<keyword evidence="3" id="KW-1185">Reference proteome</keyword>
<proteinExistence type="predicted"/>
<feature type="region of interest" description="Disordered" evidence="1">
    <location>
        <begin position="125"/>
        <end position="189"/>
    </location>
</feature>